<reference evidence="2" key="1">
    <citation type="submission" date="2021-01" db="EMBL/GenBank/DDBJ databases">
        <authorList>
            <person name="Corre E."/>
            <person name="Pelletier E."/>
            <person name="Niang G."/>
            <person name="Scheremetjew M."/>
            <person name="Finn R."/>
            <person name="Kale V."/>
            <person name="Holt S."/>
            <person name="Cochrane G."/>
            <person name="Meng A."/>
            <person name="Brown T."/>
            <person name="Cohen L."/>
        </authorList>
    </citation>
    <scope>NUCLEOTIDE SEQUENCE</scope>
    <source>
        <strain evidence="2">SPMC142</strain>
    </source>
</reference>
<accession>A0A7S3SG09</accession>
<evidence type="ECO:0000313" key="2">
    <source>
        <dbReference type="EMBL" id="CAE0553732.1"/>
    </source>
</evidence>
<organism evidence="2">
    <name type="scientific">Strombidinopsis acuminata</name>
    <dbReference type="NCBI Taxonomy" id="141414"/>
    <lineage>
        <taxon>Eukaryota</taxon>
        <taxon>Sar</taxon>
        <taxon>Alveolata</taxon>
        <taxon>Ciliophora</taxon>
        <taxon>Intramacronucleata</taxon>
        <taxon>Spirotrichea</taxon>
        <taxon>Choreotrichia</taxon>
        <taxon>Choreotrichida</taxon>
        <taxon>Strombidinopsidae</taxon>
        <taxon>Strombidinopsis</taxon>
    </lineage>
</organism>
<gene>
    <name evidence="2" type="ORF">SACU0126_LOCUS13862</name>
</gene>
<dbReference type="EMBL" id="HBIQ01043286">
    <property type="protein sequence ID" value="CAE0553732.1"/>
    <property type="molecule type" value="Transcribed_RNA"/>
</dbReference>
<proteinExistence type="predicted"/>
<protein>
    <submittedName>
        <fullName evidence="2">Uncharacterized protein</fullName>
    </submittedName>
</protein>
<name>A0A7S3SG09_9SPIT</name>
<feature type="region of interest" description="Disordered" evidence="1">
    <location>
        <begin position="93"/>
        <end position="113"/>
    </location>
</feature>
<sequence>MIFGRFRFIRARDVMYFNRQDNPEFWFARYNMMFPPSFLQNRISAHWIEINHIFSVEMIRKYQNVRKEVLAERDTHDDRTKRTLYATNSNYIYEPLQPDTNGKIQRAKDQGTF</sequence>
<dbReference type="AlphaFoldDB" id="A0A7S3SG09"/>
<evidence type="ECO:0000256" key="1">
    <source>
        <dbReference type="SAM" id="MobiDB-lite"/>
    </source>
</evidence>